<evidence type="ECO:0000256" key="1">
    <source>
        <dbReference type="SAM" id="MobiDB-lite"/>
    </source>
</evidence>
<dbReference type="AlphaFoldDB" id="A0A2W2DQU4"/>
<name>A0A2W2DQU4_9ACTN</name>
<gene>
    <name evidence="2" type="ORF">C1J01_40535</name>
</gene>
<comment type="caution">
    <text evidence="2">The sequence shown here is derived from an EMBL/GenBank/DDBJ whole genome shotgun (WGS) entry which is preliminary data.</text>
</comment>
<evidence type="ECO:0000313" key="2">
    <source>
        <dbReference type="EMBL" id="PZG07505.1"/>
    </source>
</evidence>
<keyword evidence="3" id="KW-1185">Reference proteome</keyword>
<accession>A0A2W2DQU4</accession>
<protein>
    <submittedName>
        <fullName evidence="2">Uncharacterized protein</fullName>
    </submittedName>
</protein>
<dbReference type="RefSeq" id="WP_111184377.1">
    <property type="nucleotide sequence ID" value="NZ_POUD01000292.1"/>
</dbReference>
<sequence length="73" mass="7729">MNVGHQPSTSTTASEMSTHGIIASTHLRRSIRDGGSSTAFTLATWILPSSSMVTEVSAASPARNRPTDCSRPR</sequence>
<evidence type="ECO:0000313" key="3">
    <source>
        <dbReference type="Proteomes" id="UP000249304"/>
    </source>
</evidence>
<dbReference type="EMBL" id="POUD01000292">
    <property type="protein sequence ID" value="PZG07505.1"/>
    <property type="molecule type" value="Genomic_DNA"/>
</dbReference>
<feature type="region of interest" description="Disordered" evidence="1">
    <location>
        <begin position="53"/>
        <end position="73"/>
    </location>
</feature>
<proteinExistence type="predicted"/>
<organism evidence="2 3">
    <name type="scientific">Nonomuraea aridisoli</name>
    <dbReference type="NCBI Taxonomy" id="2070368"/>
    <lineage>
        <taxon>Bacteria</taxon>
        <taxon>Bacillati</taxon>
        <taxon>Actinomycetota</taxon>
        <taxon>Actinomycetes</taxon>
        <taxon>Streptosporangiales</taxon>
        <taxon>Streptosporangiaceae</taxon>
        <taxon>Nonomuraea</taxon>
    </lineage>
</organism>
<reference evidence="2 3" key="1">
    <citation type="submission" date="2018-01" db="EMBL/GenBank/DDBJ databases">
        <title>Draft genome sequence of Nonomuraea sp. KC333.</title>
        <authorList>
            <person name="Sahin N."/>
            <person name="Saygin H."/>
            <person name="Ay H."/>
        </authorList>
    </citation>
    <scope>NUCLEOTIDE SEQUENCE [LARGE SCALE GENOMIC DNA]</scope>
    <source>
        <strain evidence="2 3">KC333</strain>
    </source>
</reference>
<dbReference type="Proteomes" id="UP000249304">
    <property type="component" value="Unassembled WGS sequence"/>
</dbReference>